<protein>
    <submittedName>
        <fullName evidence="3">Aminoacrylate hydrolase</fullName>
        <ecNumber evidence="3">3.5.1.-</ecNumber>
    </submittedName>
</protein>
<evidence type="ECO:0000313" key="4">
    <source>
        <dbReference type="Proteomes" id="UP000533306"/>
    </source>
</evidence>
<keyword evidence="1 3" id="KW-0378">Hydrolase</keyword>
<dbReference type="PANTHER" id="PTHR43433">
    <property type="entry name" value="HYDROLASE, ALPHA/BETA FOLD FAMILY PROTEIN"/>
    <property type="match status" value="1"/>
</dbReference>
<dbReference type="InterPro" id="IPR000073">
    <property type="entry name" value="AB_hydrolase_1"/>
</dbReference>
<dbReference type="PRINTS" id="PR00412">
    <property type="entry name" value="EPOXHYDRLASE"/>
</dbReference>
<dbReference type="Proteomes" id="UP000533306">
    <property type="component" value="Unassembled WGS sequence"/>
</dbReference>
<feature type="domain" description="AB hydrolase-1" evidence="2">
    <location>
        <begin position="21"/>
        <end position="245"/>
    </location>
</feature>
<evidence type="ECO:0000313" key="3">
    <source>
        <dbReference type="EMBL" id="MBB6011923.1"/>
    </source>
</evidence>
<evidence type="ECO:0000259" key="2">
    <source>
        <dbReference type="Pfam" id="PF00561"/>
    </source>
</evidence>
<dbReference type="Pfam" id="PF00561">
    <property type="entry name" value="Abhydrolase_1"/>
    <property type="match status" value="1"/>
</dbReference>
<dbReference type="InterPro" id="IPR029058">
    <property type="entry name" value="AB_hydrolase_fold"/>
</dbReference>
<reference evidence="3 4" key="1">
    <citation type="submission" date="2020-08" db="EMBL/GenBank/DDBJ databases">
        <title>Genomic Encyclopedia of Type Strains, Phase IV (KMG-IV): sequencing the most valuable type-strain genomes for metagenomic binning, comparative biology and taxonomic classification.</title>
        <authorList>
            <person name="Goeker M."/>
        </authorList>
    </citation>
    <scope>NUCLEOTIDE SEQUENCE [LARGE SCALE GENOMIC DNA]</scope>
    <source>
        <strain evidence="3 4">DSM 11099</strain>
    </source>
</reference>
<comment type="caution">
    <text evidence="3">The sequence shown here is derived from an EMBL/GenBank/DDBJ whole genome shotgun (WGS) entry which is preliminary data.</text>
</comment>
<dbReference type="AlphaFoldDB" id="A0A7W9S2X2"/>
<dbReference type="PANTHER" id="PTHR43433:SF5">
    <property type="entry name" value="AB HYDROLASE-1 DOMAIN-CONTAINING PROTEIN"/>
    <property type="match status" value="1"/>
</dbReference>
<accession>A0A7W9S2X2</accession>
<dbReference type="InterPro" id="IPR000639">
    <property type="entry name" value="Epox_hydrolase-like"/>
</dbReference>
<dbReference type="EMBL" id="JACHEU010000001">
    <property type="protein sequence ID" value="MBB6011923.1"/>
    <property type="molecule type" value="Genomic_DNA"/>
</dbReference>
<dbReference type="NCBIfam" id="TIGR03611">
    <property type="entry name" value="RutD"/>
    <property type="match status" value="1"/>
</dbReference>
<keyword evidence="4" id="KW-1185">Reference proteome</keyword>
<proteinExistence type="predicted"/>
<dbReference type="InterPro" id="IPR050471">
    <property type="entry name" value="AB_hydrolase"/>
</dbReference>
<sequence>MPVVKLDDCELYYEEFGEGRPLVLVAGLGGVGAYWNAQLAEFSRHFRVIIHDHRGTGRSSRSKIAYSIEQMAADTIGLMDALEIEEADFVGHSTGAAIAQVLATTHPERLGRIVMASAWTKADGFFRRCFEVRRELLRNAGPEAYVKATPIFLHPSWWIRDNIAAIEKGESEVYGSNLDIDIMDSRIDALLNFDWTDRLGDIDKDVLVLGVRDDHLTPAYFSNELAAKIPDAKLIIMEDGAHAASQTKPDVFNRIVLDFLLEGEAT</sequence>
<dbReference type="GO" id="GO:0006212">
    <property type="term" value="P:uracil catabolic process"/>
    <property type="evidence" value="ECO:0007669"/>
    <property type="project" value="InterPro"/>
</dbReference>
<dbReference type="Gene3D" id="3.40.50.1820">
    <property type="entry name" value="alpha/beta hydrolase"/>
    <property type="match status" value="1"/>
</dbReference>
<dbReference type="EC" id="3.5.1.-" evidence="3"/>
<dbReference type="GO" id="GO:0016811">
    <property type="term" value="F:hydrolase activity, acting on carbon-nitrogen (but not peptide) bonds, in linear amides"/>
    <property type="evidence" value="ECO:0007669"/>
    <property type="project" value="InterPro"/>
</dbReference>
<gene>
    <name evidence="3" type="ORF">HNR59_001268</name>
</gene>
<dbReference type="RefSeq" id="WP_183827492.1">
    <property type="nucleotide sequence ID" value="NZ_JACHEU010000001.1"/>
</dbReference>
<organism evidence="3 4">
    <name type="scientific">Aquamicrobium lusatiense</name>
    <dbReference type="NCBI Taxonomy" id="89772"/>
    <lineage>
        <taxon>Bacteria</taxon>
        <taxon>Pseudomonadati</taxon>
        <taxon>Pseudomonadota</taxon>
        <taxon>Alphaproteobacteria</taxon>
        <taxon>Hyphomicrobiales</taxon>
        <taxon>Phyllobacteriaceae</taxon>
        <taxon>Aquamicrobium</taxon>
    </lineage>
</organism>
<dbReference type="PRINTS" id="PR00111">
    <property type="entry name" value="ABHYDROLASE"/>
</dbReference>
<evidence type="ECO:0000256" key="1">
    <source>
        <dbReference type="ARBA" id="ARBA00022801"/>
    </source>
</evidence>
<dbReference type="InterPro" id="IPR019913">
    <property type="entry name" value="Pyrimidine_utilisation_RutD"/>
</dbReference>
<dbReference type="SUPFAM" id="SSF53474">
    <property type="entry name" value="alpha/beta-Hydrolases"/>
    <property type="match status" value="1"/>
</dbReference>
<name>A0A7W9S2X2_9HYPH</name>